<dbReference type="OrthoDB" id="2305at2157"/>
<name>A0A0F7CLC2_9CREN</name>
<dbReference type="Gene3D" id="3.80.30.20">
    <property type="entry name" value="tm_1862 like domain"/>
    <property type="match status" value="1"/>
</dbReference>
<dbReference type="CDD" id="cd01335">
    <property type="entry name" value="Radical_SAM"/>
    <property type="match status" value="1"/>
</dbReference>
<dbReference type="SUPFAM" id="SSF102114">
    <property type="entry name" value="Radical SAM enzymes"/>
    <property type="match status" value="1"/>
</dbReference>
<sequence>MGFVEINAIVKRPRSGTLRVALLYPSLYLVAADSLSYQMLYYYLNQQDDVHAERFVLDTDGSPRVESLETGSHLRQFDLIVVSVHYELDLVNILRFLIAAGIPPRSRDRVAPIIIAGGPPVIANPVPLSEYIDVLAVGEIEEIMPFFLEKVRENGLDKDQLLDALPASKGFYVPHHNNGEPVDFIFPKSLPREFHPAAQFQPLEYKGWRRRTAVETSRGCYRSCRFCLEGRIFNVMRERPLKDVIEIALEGSSSNKTRLVKLVSLSYFDHSKAKEILERLIEEDFMFSTPSFRAETLDEDKLELVKQGGQKTLVMAPETGSKRLALAIGKYLSLDRALEVAAIAKRHGFKSLKLYLMVGIPGETIEDLVETVKYIERISQESGFRGERELKLTVSPFVPKPHTPLQDAAFIGLREARRRIDFLQRSLGAIASIREYDPRLAAIQTVIARGDAEVGRLLLEWAFLGGGLGAWRRAAHNVGLNVKRYLGVLSQPHPWDFIRLSPRALRLKAG</sequence>
<dbReference type="SMART" id="SM00729">
    <property type="entry name" value="Elp3"/>
    <property type="match status" value="1"/>
</dbReference>
<gene>
    <name evidence="2" type="ORF">MA03_07795</name>
</gene>
<evidence type="ECO:0000259" key="1">
    <source>
        <dbReference type="PROSITE" id="PS51918"/>
    </source>
</evidence>
<protein>
    <recommendedName>
        <fullName evidence="1">Radical SAM core domain-containing protein</fullName>
    </recommendedName>
</protein>
<dbReference type="Pfam" id="PF19864">
    <property type="entry name" value="Radical_SAM_N2"/>
    <property type="match status" value="1"/>
</dbReference>
<dbReference type="EMBL" id="CP009961">
    <property type="protein sequence ID" value="AKG39156.1"/>
    <property type="molecule type" value="Genomic_DNA"/>
</dbReference>
<dbReference type="SFLD" id="SFLDS00029">
    <property type="entry name" value="Radical_SAM"/>
    <property type="match status" value="1"/>
</dbReference>
<dbReference type="GO" id="GO:0051536">
    <property type="term" value="F:iron-sulfur cluster binding"/>
    <property type="evidence" value="ECO:0007669"/>
    <property type="project" value="InterPro"/>
</dbReference>
<dbReference type="RefSeq" id="WP_052884707.1">
    <property type="nucleotide sequence ID" value="NZ_CP009961.1"/>
</dbReference>
<dbReference type="GeneID" id="25402124"/>
<dbReference type="Pfam" id="PF04055">
    <property type="entry name" value="Radical_SAM"/>
    <property type="match status" value="1"/>
</dbReference>
<dbReference type="AlphaFoldDB" id="A0A0F7CLC2"/>
<dbReference type="GO" id="GO:0003824">
    <property type="term" value="F:catalytic activity"/>
    <property type="evidence" value="ECO:0007669"/>
    <property type="project" value="InterPro"/>
</dbReference>
<dbReference type="PROSITE" id="PS51918">
    <property type="entry name" value="RADICAL_SAM"/>
    <property type="match status" value="1"/>
</dbReference>
<dbReference type="STRING" id="1550241.MA03_07795"/>
<dbReference type="HOGENOM" id="CLU_011543_3_3_2"/>
<dbReference type="Proteomes" id="UP000067434">
    <property type="component" value="Chromosome"/>
</dbReference>
<dbReference type="InterPro" id="IPR045784">
    <property type="entry name" value="Radical_SAM_N2"/>
</dbReference>
<reference evidence="2 3" key="1">
    <citation type="journal article" date="2015" name="Stand. Genomic Sci.">
        <title>Complete genome sequence of and proposal of Thermofilum uzonense sp. nov. a novel hyperthermophilic crenarchaeon and emended description of the genus Thermofilum.</title>
        <authorList>
            <person name="Toshchakov S.V."/>
            <person name="Korzhenkov A.A."/>
            <person name="Samarov N.I."/>
            <person name="Mazunin I.O."/>
            <person name="Mozhey O.I."/>
            <person name="Shmyr I.S."/>
            <person name="Derbikova K.S."/>
            <person name="Taranov E.A."/>
            <person name="Dominova I.N."/>
            <person name="Bonch-Osmolovskaya E.A."/>
            <person name="Patrushev M.V."/>
            <person name="Podosokorskaya O.A."/>
            <person name="Kublanov I.V."/>
        </authorList>
    </citation>
    <scope>NUCLEOTIDE SEQUENCE [LARGE SCALE GENOMIC DNA]</scope>
    <source>
        <strain evidence="2 3">1807-2</strain>
    </source>
</reference>
<keyword evidence="3" id="KW-1185">Reference proteome</keyword>
<dbReference type="SFLD" id="SFLDG01082">
    <property type="entry name" value="B12-binding_domain_containing"/>
    <property type="match status" value="1"/>
</dbReference>
<dbReference type="InterPro" id="IPR006638">
    <property type="entry name" value="Elp3/MiaA/NifB-like_rSAM"/>
</dbReference>
<dbReference type="PANTHER" id="PTHR42731">
    <property type="entry name" value="SLL1084 PROTEIN"/>
    <property type="match status" value="1"/>
</dbReference>
<dbReference type="PATRIC" id="fig|1550241.5.peg.1615"/>
<feature type="domain" description="Radical SAM core" evidence="1">
    <location>
        <begin position="206"/>
        <end position="431"/>
    </location>
</feature>
<evidence type="ECO:0000313" key="2">
    <source>
        <dbReference type="EMBL" id="AKG39156.1"/>
    </source>
</evidence>
<dbReference type="KEGG" id="thf:MA03_07795"/>
<proteinExistence type="predicted"/>
<accession>A0A0F7CLC2</accession>
<organism evidence="2 3">
    <name type="scientific">Infirmifilum uzonense</name>
    <dbReference type="NCBI Taxonomy" id="1550241"/>
    <lineage>
        <taxon>Archaea</taxon>
        <taxon>Thermoproteota</taxon>
        <taxon>Thermoprotei</taxon>
        <taxon>Thermofilales</taxon>
        <taxon>Thermofilaceae</taxon>
        <taxon>Infirmifilum</taxon>
    </lineage>
</organism>
<dbReference type="InterPro" id="IPR007197">
    <property type="entry name" value="rSAM"/>
</dbReference>
<dbReference type="InterPro" id="IPR023404">
    <property type="entry name" value="rSAM_horseshoe"/>
</dbReference>
<evidence type="ECO:0000313" key="3">
    <source>
        <dbReference type="Proteomes" id="UP000067434"/>
    </source>
</evidence>
<dbReference type="PANTHER" id="PTHR42731:SF1">
    <property type="entry name" value="RADICAL SAM DOMAIN PROTEIN"/>
    <property type="match status" value="1"/>
</dbReference>
<dbReference type="InterPro" id="IPR058240">
    <property type="entry name" value="rSAM_sf"/>
</dbReference>